<dbReference type="InterPro" id="IPR010730">
    <property type="entry name" value="HET"/>
</dbReference>
<dbReference type="InParanoid" id="B2W4E0"/>
<dbReference type="EMBL" id="DS231618">
    <property type="protein sequence ID" value="EDU47397.1"/>
    <property type="molecule type" value="Genomic_DNA"/>
</dbReference>
<name>B2W4E0_PYRTR</name>
<accession>B2W4E0</accession>
<dbReference type="Proteomes" id="UP000001471">
    <property type="component" value="Unassembled WGS sequence"/>
</dbReference>
<dbReference type="PANTHER" id="PTHR33112:SF9">
    <property type="entry name" value="HETEROKARYON INCOMPATIBILITY DOMAIN-CONTAINING PROTEIN"/>
    <property type="match status" value="1"/>
</dbReference>
<evidence type="ECO:0000259" key="1">
    <source>
        <dbReference type="Pfam" id="PF06985"/>
    </source>
</evidence>
<dbReference type="eggNOG" id="ENOG502SQ1J">
    <property type="taxonomic scope" value="Eukaryota"/>
</dbReference>
<dbReference type="OMA" id="CWHETLV"/>
<evidence type="ECO:0000313" key="2">
    <source>
        <dbReference type="EMBL" id="EDU47397.1"/>
    </source>
</evidence>
<sequence length="547" mass="61932">MYPTYGMIASHLCFIRKPDESSIGPFVVMQMPLILNHEVQRFVHGLKSVEHNILPVKGKFLVKLVPTAEVDLRSEPYLVLSHVWGDTNSSFKTLKSTVSRYQKVGIDFNILPKTFQDAVRITAAIGVEYIWIDSLCIIQDYEEDWQHESTKMAAIYHMATVTLSATSANNGDGGCGLDTDFGQIMRFCNTPGGIPGFAAREITESIPSPATMLKGQLRNSPVNRRGWILQEQQLSRRILHAMDSQFVWECGMITESEDGTVYEQGRNSSMVKSLGRPDNGIRQSPYNDADYHLDIYNSGYPWWKCLVDYSSRSLSRPEDQYAALAGIVQFRHKITGDLPVVGLWEQYLAIHLAWGVYHNPREHSVPLWNAACRRPSWTWMTFQHGSVKLLHPISWPVLQSVGSREGDLGIIYQAHVLHTNVRWSGRPLISDPTRSTIRVRGMIHCRPRPKPVRHGVLSPLHLDPGVPEQTDANAEYSALALFTYVQSAALTNQPPFATTVYLIIQATNLEDDDEYMRIGRMQLTEPFEMNRRHGYLPEGVERVITLV</sequence>
<evidence type="ECO:0000313" key="3">
    <source>
        <dbReference type="Proteomes" id="UP000001471"/>
    </source>
</evidence>
<reference evidence="3" key="1">
    <citation type="journal article" date="2013" name="G3 (Bethesda)">
        <title>Comparative genomics of a plant-pathogenic fungus, Pyrenophora tritici-repentis, reveals transduplication and the impact of repeat elements on pathogenicity and population divergence.</title>
        <authorList>
            <person name="Manning V.A."/>
            <person name="Pandelova I."/>
            <person name="Dhillon B."/>
            <person name="Wilhelm L.J."/>
            <person name="Goodwin S.B."/>
            <person name="Berlin A.M."/>
            <person name="Figueroa M."/>
            <person name="Freitag M."/>
            <person name="Hane J.K."/>
            <person name="Henrissat B."/>
            <person name="Holman W.H."/>
            <person name="Kodira C.D."/>
            <person name="Martin J."/>
            <person name="Oliver R.P."/>
            <person name="Robbertse B."/>
            <person name="Schackwitz W."/>
            <person name="Schwartz D.C."/>
            <person name="Spatafora J.W."/>
            <person name="Turgeon B.G."/>
            <person name="Yandava C."/>
            <person name="Young S."/>
            <person name="Zhou S."/>
            <person name="Zeng Q."/>
            <person name="Grigoriev I.V."/>
            <person name="Ma L.-J."/>
            <person name="Ciuffetti L.M."/>
        </authorList>
    </citation>
    <scope>NUCLEOTIDE SEQUENCE [LARGE SCALE GENOMIC DNA]</scope>
    <source>
        <strain evidence="3">Pt-1C-BFP</strain>
    </source>
</reference>
<organism evidence="2 3">
    <name type="scientific">Pyrenophora tritici-repentis (strain Pt-1C-BFP)</name>
    <name type="common">Wheat tan spot fungus</name>
    <name type="synonym">Drechslera tritici-repentis</name>
    <dbReference type="NCBI Taxonomy" id="426418"/>
    <lineage>
        <taxon>Eukaryota</taxon>
        <taxon>Fungi</taxon>
        <taxon>Dikarya</taxon>
        <taxon>Ascomycota</taxon>
        <taxon>Pezizomycotina</taxon>
        <taxon>Dothideomycetes</taxon>
        <taxon>Pleosporomycetidae</taxon>
        <taxon>Pleosporales</taxon>
        <taxon>Pleosporineae</taxon>
        <taxon>Pleosporaceae</taxon>
        <taxon>Pyrenophora</taxon>
    </lineage>
</organism>
<dbReference type="Pfam" id="PF06985">
    <property type="entry name" value="HET"/>
    <property type="match status" value="1"/>
</dbReference>
<dbReference type="AlphaFoldDB" id="B2W4E0"/>
<dbReference type="STRING" id="426418.B2W4E0"/>
<protein>
    <submittedName>
        <fullName evidence="2">HET domain containing protein pin-c1</fullName>
    </submittedName>
</protein>
<dbReference type="HOGENOM" id="CLU_002639_5_3_1"/>
<feature type="domain" description="Heterokaryon incompatibility" evidence="1">
    <location>
        <begin position="77"/>
        <end position="231"/>
    </location>
</feature>
<dbReference type="OrthoDB" id="3486565at2759"/>
<proteinExistence type="predicted"/>
<gene>
    <name evidence="2" type="ORF">PTRG_04490</name>
</gene>
<dbReference type="PANTHER" id="PTHR33112">
    <property type="entry name" value="DOMAIN PROTEIN, PUTATIVE-RELATED"/>
    <property type="match status" value="1"/>
</dbReference>